<dbReference type="GO" id="GO:0003677">
    <property type="term" value="F:DNA binding"/>
    <property type="evidence" value="ECO:0007669"/>
    <property type="project" value="InterPro"/>
</dbReference>
<dbReference type="Pfam" id="PF00931">
    <property type="entry name" value="NB-ARC"/>
    <property type="match status" value="1"/>
</dbReference>
<dbReference type="PROSITE" id="PS50043">
    <property type="entry name" value="HTH_LUXR_2"/>
    <property type="match status" value="1"/>
</dbReference>
<dbReference type="SUPFAM" id="SSF46894">
    <property type="entry name" value="C-terminal effector domain of the bipartite response regulators"/>
    <property type="match status" value="1"/>
</dbReference>
<gene>
    <name evidence="2" type="ORF">DES52_110131</name>
</gene>
<name>A0A318S4Z0_9DEIO</name>
<evidence type="ECO:0000259" key="1">
    <source>
        <dbReference type="PROSITE" id="PS50043"/>
    </source>
</evidence>
<dbReference type="Gene3D" id="1.25.40.10">
    <property type="entry name" value="Tetratricopeptide repeat domain"/>
    <property type="match status" value="1"/>
</dbReference>
<dbReference type="GO" id="GO:0043531">
    <property type="term" value="F:ADP binding"/>
    <property type="evidence" value="ECO:0007669"/>
    <property type="project" value="InterPro"/>
</dbReference>
<organism evidence="2 3">
    <name type="scientific">Deinococcus yavapaiensis KR-236</name>
    <dbReference type="NCBI Taxonomy" id="694435"/>
    <lineage>
        <taxon>Bacteria</taxon>
        <taxon>Thermotogati</taxon>
        <taxon>Deinococcota</taxon>
        <taxon>Deinococci</taxon>
        <taxon>Deinococcales</taxon>
        <taxon>Deinococcaceae</taxon>
        <taxon>Deinococcus</taxon>
    </lineage>
</organism>
<sequence length="778" mass="84605">MDATSADDLIGRDFELTVCAELLKRPDVGLVTVTGMGGVGKTRLARRLARDLAPAFPDGIRFVSLASVTTADLVPEALATALGLAGDRAAAEAVFAALSDEVSLLVLDNLEHVLDATSFIAELLVEAPRVKVLVTSRAPLQLSGEHEVPLGPLALPTATDRSSPQGLLAVPSVALFVRRASQVGPRTAWTPQALELVANVVTRLGGWPLGLELAAARMRLMSLDALCQALDAPLEVLTRGPRDLPPRQQTLRATLDWSYALLSDEEQDLLDRLAVFPATFTLDEASGALGEVARLDVLAALVEHHWLVRALDGDAFTLLEPVREYAAEKLGARGLEEATRQAHAAYYLAELERHVAARSVSRTGVRAYFTWVERTYPHLRAALDWVISSNAVNLAVRFVSGLFNFWQLVGSGTRAEGRLWAESTLARLVETDDRAEAELRSVIGTFALEQGEFDVALRMSEQARELAERSGDEAFLTTCLLRSSRIARMSGAPPEEVEAQFRDVLARCTRRGDAEGRLDASIVLAAHIDSVGRFPEALALIESVREEARDFPNIRLVVTCNVYYAWSLIRLHRAPEALAPLTEARELLDGLPLATLMLNVEHCLAEWALATNRLDEAEAFLRRAHDKAVEMRGPHILAGIMETKARLAEKRGDTAEAQRLFLLMRDGLGVGHIVQFVRDANQGLERLAKEPPTRQPPARSDTDLTALTAREREVLALVARGATNGRVADALGISLPTVNAHLRTIFSKLGVGSRVLAVRLALQQGLVPAEEVTGNDRP</sequence>
<proteinExistence type="predicted"/>
<dbReference type="EMBL" id="QJSX01000010">
    <property type="protein sequence ID" value="PYE53147.1"/>
    <property type="molecule type" value="Genomic_DNA"/>
</dbReference>
<dbReference type="InterPro" id="IPR036388">
    <property type="entry name" value="WH-like_DNA-bd_sf"/>
</dbReference>
<feature type="domain" description="HTH luxR-type" evidence="1">
    <location>
        <begin position="700"/>
        <end position="765"/>
    </location>
</feature>
<dbReference type="InterPro" id="IPR011990">
    <property type="entry name" value="TPR-like_helical_dom_sf"/>
</dbReference>
<evidence type="ECO:0000313" key="2">
    <source>
        <dbReference type="EMBL" id="PYE53147.1"/>
    </source>
</evidence>
<dbReference type="InterPro" id="IPR058852">
    <property type="entry name" value="HTH_77"/>
</dbReference>
<dbReference type="AlphaFoldDB" id="A0A318S4Z0"/>
<dbReference type="Pfam" id="PF00196">
    <property type="entry name" value="GerE"/>
    <property type="match status" value="1"/>
</dbReference>
<dbReference type="Gene3D" id="3.40.50.300">
    <property type="entry name" value="P-loop containing nucleotide triphosphate hydrolases"/>
    <property type="match status" value="1"/>
</dbReference>
<dbReference type="Proteomes" id="UP000248326">
    <property type="component" value="Unassembled WGS sequence"/>
</dbReference>
<dbReference type="PANTHER" id="PTHR47691:SF3">
    <property type="entry name" value="HTH-TYPE TRANSCRIPTIONAL REGULATOR RV0890C-RELATED"/>
    <property type="match status" value="1"/>
</dbReference>
<dbReference type="PRINTS" id="PR00038">
    <property type="entry name" value="HTHLUXR"/>
</dbReference>
<protein>
    <submittedName>
        <fullName evidence="2">Putative ATPase</fullName>
    </submittedName>
</protein>
<dbReference type="PRINTS" id="PR00364">
    <property type="entry name" value="DISEASERSIST"/>
</dbReference>
<keyword evidence="3" id="KW-1185">Reference proteome</keyword>
<dbReference type="PANTHER" id="PTHR47691">
    <property type="entry name" value="REGULATOR-RELATED"/>
    <property type="match status" value="1"/>
</dbReference>
<dbReference type="InterPro" id="IPR027417">
    <property type="entry name" value="P-loop_NTPase"/>
</dbReference>
<dbReference type="CDD" id="cd06170">
    <property type="entry name" value="LuxR_C_like"/>
    <property type="match status" value="1"/>
</dbReference>
<accession>A0A318S4Z0</accession>
<dbReference type="InterPro" id="IPR016032">
    <property type="entry name" value="Sig_transdc_resp-reg_C-effctor"/>
</dbReference>
<dbReference type="Pfam" id="PF25872">
    <property type="entry name" value="HTH_77"/>
    <property type="match status" value="1"/>
</dbReference>
<dbReference type="SMART" id="SM00421">
    <property type="entry name" value="HTH_LUXR"/>
    <property type="match status" value="1"/>
</dbReference>
<dbReference type="GO" id="GO:0006355">
    <property type="term" value="P:regulation of DNA-templated transcription"/>
    <property type="evidence" value="ECO:0007669"/>
    <property type="project" value="InterPro"/>
</dbReference>
<dbReference type="InterPro" id="IPR000792">
    <property type="entry name" value="Tscrpt_reg_LuxR_C"/>
</dbReference>
<dbReference type="SUPFAM" id="SSF48452">
    <property type="entry name" value="TPR-like"/>
    <property type="match status" value="1"/>
</dbReference>
<dbReference type="SUPFAM" id="SSF52540">
    <property type="entry name" value="P-loop containing nucleoside triphosphate hydrolases"/>
    <property type="match status" value="1"/>
</dbReference>
<comment type="caution">
    <text evidence="2">The sequence shown here is derived from an EMBL/GenBank/DDBJ whole genome shotgun (WGS) entry which is preliminary data.</text>
</comment>
<evidence type="ECO:0000313" key="3">
    <source>
        <dbReference type="Proteomes" id="UP000248326"/>
    </source>
</evidence>
<dbReference type="InterPro" id="IPR002182">
    <property type="entry name" value="NB-ARC"/>
</dbReference>
<reference evidence="2 3" key="1">
    <citation type="submission" date="2018-06" db="EMBL/GenBank/DDBJ databases">
        <title>Genomic Encyclopedia of Type Strains, Phase IV (KMG-IV): sequencing the most valuable type-strain genomes for metagenomic binning, comparative biology and taxonomic classification.</title>
        <authorList>
            <person name="Goeker M."/>
        </authorList>
    </citation>
    <scope>NUCLEOTIDE SEQUENCE [LARGE SCALE GENOMIC DNA]</scope>
    <source>
        <strain evidence="2 3">DSM 18048</strain>
    </source>
</reference>
<dbReference type="Gene3D" id="1.10.10.10">
    <property type="entry name" value="Winged helix-like DNA-binding domain superfamily/Winged helix DNA-binding domain"/>
    <property type="match status" value="1"/>
</dbReference>